<dbReference type="Pfam" id="PF00583">
    <property type="entry name" value="Acetyltransf_1"/>
    <property type="match status" value="1"/>
</dbReference>
<dbReference type="Gene3D" id="3.40.630.30">
    <property type="match status" value="1"/>
</dbReference>
<sequence length="162" mass="18080">MNVRIRRAAMADEAAIADLDLRTWSPDNAVIPRPGPETVLFDEVHAPEHYLVAERDGRVVGYVRLVRPTPLPCNAHVRQIQGLAVDPSEQGRGLGRLLVDAACQRARQEGASRITLRVLSTNPRARRLYERAGFTVEGVLRGEFYLAGRYVDDILMGRSLHD</sequence>
<gene>
    <name evidence="4" type="ORF">HNR21_006570</name>
</gene>
<comment type="caution">
    <text evidence="4">The sequence shown here is derived from an EMBL/GenBank/DDBJ whole genome shotgun (WGS) entry which is preliminary data.</text>
</comment>
<protein>
    <submittedName>
        <fullName evidence="4">Ribosomal protein S18 acetylase RimI-like enzyme</fullName>
    </submittedName>
</protein>
<dbReference type="PROSITE" id="PS51186">
    <property type="entry name" value="GNAT"/>
    <property type="match status" value="1"/>
</dbReference>
<dbReference type="InterPro" id="IPR016181">
    <property type="entry name" value="Acyl_CoA_acyltransferase"/>
</dbReference>
<keyword evidence="4" id="KW-0687">Ribonucleoprotein</keyword>
<evidence type="ECO:0000259" key="3">
    <source>
        <dbReference type="PROSITE" id="PS51186"/>
    </source>
</evidence>
<dbReference type="PANTHER" id="PTHR43877:SF1">
    <property type="entry name" value="ACETYLTRANSFERASE"/>
    <property type="match status" value="1"/>
</dbReference>
<dbReference type="CDD" id="cd04301">
    <property type="entry name" value="NAT_SF"/>
    <property type="match status" value="1"/>
</dbReference>
<dbReference type="Proteomes" id="UP000539313">
    <property type="component" value="Unassembled WGS sequence"/>
</dbReference>
<feature type="domain" description="N-acetyltransferase" evidence="3">
    <location>
        <begin position="3"/>
        <end position="161"/>
    </location>
</feature>
<evidence type="ECO:0000256" key="1">
    <source>
        <dbReference type="ARBA" id="ARBA00022679"/>
    </source>
</evidence>
<dbReference type="GO" id="GO:0016747">
    <property type="term" value="F:acyltransferase activity, transferring groups other than amino-acyl groups"/>
    <property type="evidence" value="ECO:0007669"/>
    <property type="project" value="InterPro"/>
</dbReference>
<reference evidence="4 5" key="1">
    <citation type="submission" date="2020-08" db="EMBL/GenBank/DDBJ databases">
        <title>Sequencing the genomes of 1000 actinobacteria strains.</title>
        <authorList>
            <person name="Klenk H.-P."/>
        </authorList>
    </citation>
    <scope>NUCLEOTIDE SEQUENCE [LARGE SCALE GENOMIC DNA]</scope>
    <source>
        <strain evidence="4 5">DSM 45823</strain>
    </source>
</reference>
<organism evidence="4 5">
    <name type="scientific">Thermomonospora cellulosilytica</name>
    <dbReference type="NCBI Taxonomy" id="1411118"/>
    <lineage>
        <taxon>Bacteria</taxon>
        <taxon>Bacillati</taxon>
        <taxon>Actinomycetota</taxon>
        <taxon>Actinomycetes</taxon>
        <taxon>Streptosporangiales</taxon>
        <taxon>Thermomonosporaceae</taxon>
        <taxon>Thermomonospora</taxon>
    </lineage>
</organism>
<dbReference type="GO" id="GO:0005840">
    <property type="term" value="C:ribosome"/>
    <property type="evidence" value="ECO:0007669"/>
    <property type="project" value="UniProtKB-KW"/>
</dbReference>
<dbReference type="EMBL" id="JACJII010000001">
    <property type="protein sequence ID" value="MBA9007688.1"/>
    <property type="molecule type" value="Genomic_DNA"/>
</dbReference>
<dbReference type="RefSeq" id="WP_182708171.1">
    <property type="nucleotide sequence ID" value="NZ_JACJII010000001.1"/>
</dbReference>
<accession>A0A7W3N526</accession>
<keyword evidence="2" id="KW-0012">Acyltransferase</keyword>
<evidence type="ECO:0000256" key="2">
    <source>
        <dbReference type="ARBA" id="ARBA00023315"/>
    </source>
</evidence>
<evidence type="ECO:0000313" key="5">
    <source>
        <dbReference type="Proteomes" id="UP000539313"/>
    </source>
</evidence>
<name>A0A7W3N526_9ACTN</name>
<dbReference type="AlphaFoldDB" id="A0A7W3N526"/>
<keyword evidence="5" id="KW-1185">Reference proteome</keyword>
<keyword evidence="4" id="KW-0689">Ribosomal protein</keyword>
<keyword evidence="1" id="KW-0808">Transferase</keyword>
<dbReference type="SUPFAM" id="SSF55729">
    <property type="entry name" value="Acyl-CoA N-acyltransferases (Nat)"/>
    <property type="match status" value="1"/>
</dbReference>
<proteinExistence type="predicted"/>
<dbReference type="PANTHER" id="PTHR43877">
    <property type="entry name" value="AMINOALKYLPHOSPHONATE N-ACETYLTRANSFERASE-RELATED-RELATED"/>
    <property type="match status" value="1"/>
</dbReference>
<dbReference type="InterPro" id="IPR000182">
    <property type="entry name" value="GNAT_dom"/>
</dbReference>
<dbReference type="InterPro" id="IPR050832">
    <property type="entry name" value="Bact_Acetyltransf"/>
</dbReference>
<evidence type="ECO:0000313" key="4">
    <source>
        <dbReference type="EMBL" id="MBA9007688.1"/>
    </source>
</evidence>